<dbReference type="InterPro" id="IPR046537">
    <property type="entry name" value="DUF6602"/>
</dbReference>
<evidence type="ECO:0000313" key="3">
    <source>
        <dbReference type="Proteomes" id="UP000642571"/>
    </source>
</evidence>
<dbReference type="Proteomes" id="UP000642571">
    <property type="component" value="Unassembled WGS sequence"/>
</dbReference>
<reference evidence="3" key="1">
    <citation type="journal article" date="2019" name="Int. J. Syst. Evol. Microbiol.">
        <title>The Global Catalogue of Microorganisms (GCM) 10K type strain sequencing project: providing services to taxonomists for standard genome sequencing and annotation.</title>
        <authorList>
            <consortium name="The Broad Institute Genomics Platform"/>
            <consortium name="The Broad Institute Genome Sequencing Center for Infectious Disease"/>
            <person name="Wu L."/>
            <person name="Ma J."/>
        </authorList>
    </citation>
    <scope>NUCLEOTIDE SEQUENCE [LARGE SCALE GENOMIC DNA]</scope>
    <source>
        <strain evidence="3">CGMCC 1.15353</strain>
    </source>
</reference>
<evidence type="ECO:0000313" key="2">
    <source>
        <dbReference type="EMBL" id="GGD12821.1"/>
    </source>
</evidence>
<evidence type="ECO:0000259" key="1">
    <source>
        <dbReference type="Pfam" id="PF20247"/>
    </source>
</evidence>
<organism evidence="2 3">
    <name type="scientific">Pontibacillus salipaludis</name>
    <dbReference type="NCBI Taxonomy" id="1697394"/>
    <lineage>
        <taxon>Bacteria</taxon>
        <taxon>Bacillati</taxon>
        <taxon>Bacillota</taxon>
        <taxon>Bacilli</taxon>
        <taxon>Bacillales</taxon>
        <taxon>Bacillaceae</taxon>
        <taxon>Pontibacillus</taxon>
    </lineage>
</organism>
<proteinExistence type="predicted"/>
<dbReference type="Pfam" id="PF20247">
    <property type="entry name" value="DUF6602"/>
    <property type="match status" value="1"/>
</dbReference>
<sequence>MIITVADMLKDLRDKEEEAIKEFQEDVTNIEHPTIIGDMYEGIAEKLLNKSIFEGLDLRVVSGQIVNENNEKSAQVDCMIVEGEGKNIPNTDHWIYNISQVLAVIEVKKNLYKADLVDSYNKMARIAEIFTPKEMSVNEFRLFSDTFRSAVGMDVPDNNELHNYSFDIQMMYHTLLMETVMPLRIVFGFYGYKDMNSLRNGFTKMLEANVSEDLEHRAKGFGPNSFPSLVFTNNSSLLKLNGIPYNTVMGEDGYWDICTSSVHNPLLHFLEMLWTKLSYKHGITSDIFGEDLDIEGLYRYLRCRAIERKGYKGWEYKYIEVPEDLEIEPFYKSWEPHELNEAEHLLVTWLCNGEVMNTNSGMFEDILQRYNLDEHELLKGLKEKKLVYKDDNNNLELLTDECAVIIKDGKLYAGENRDGKMVKWSLR</sequence>
<accession>A0ABQ1Q468</accession>
<comment type="caution">
    <text evidence="2">The sequence shown here is derived from an EMBL/GenBank/DDBJ whole genome shotgun (WGS) entry which is preliminary data.</text>
</comment>
<name>A0ABQ1Q468_9BACI</name>
<gene>
    <name evidence="2" type="ORF">GCM10011389_20470</name>
</gene>
<dbReference type="EMBL" id="BMIN01000008">
    <property type="protein sequence ID" value="GGD12821.1"/>
    <property type="molecule type" value="Genomic_DNA"/>
</dbReference>
<feature type="domain" description="DUF6602" evidence="1">
    <location>
        <begin position="27"/>
        <end position="128"/>
    </location>
</feature>
<protein>
    <recommendedName>
        <fullName evidence="1">DUF6602 domain-containing protein</fullName>
    </recommendedName>
</protein>
<dbReference type="RefSeq" id="WP_188653417.1">
    <property type="nucleotide sequence ID" value="NZ_BMIN01000008.1"/>
</dbReference>
<keyword evidence="3" id="KW-1185">Reference proteome</keyword>